<name>A0A9W8YS80_9PEZI</name>
<dbReference type="InterPro" id="IPR050562">
    <property type="entry name" value="FAD_mOase_fung"/>
</dbReference>
<evidence type="ECO:0000313" key="9">
    <source>
        <dbReference type="Proteomes" id="UP001140453"/>
    </source>
</evidence>
<dbReference type="InterPro" id="IPR002938">
    <property type="entry name" value="FAD-bd"/>
</dbReference>
<dbReference type="GO" id="GO:0004497">
    <property type="term" value="F:monooxygenase activity"/>
    <property type="evidence" value="ECO:0007669"/>
    <property type="project" value="InterPro"/>
</dbReference>
<evidence type="ECO:0000256" key="4">
    <source>
        <dbReference type="ARBA" id="ARBA00022827"/>
    </source>
</evidence>
<comment type="cofactor">
    <cofactor evidence="1">
        <name>FAD</name>
        <dbReference type="ChEBI" id="CHEBI:57692"/>
    </cofactor>
</comment>
<dbReference type="InterPro" id="IPR036188">
    <property type="entry name" value="FAD/NAD-bd_sf"/>
</dbReference>
<gene>
    <name evidence="8" type="ORF">N0V93_004211</name>
</gene>
<keyword evidence="4" id="KW-0274">FAD</keyword>
<evidence type="ECO:0000256" key="3">
    <source>
        <dbReference type="ARBA" id="ARBA00022630"/>
    </source>
</evidence>
<evidence type="ECO:0000256" key="1">
    <source>
        <dbReference type="ARBA" id="ARBA00001974"/>
    </source>
</evidence>
<feature type="signal peptide" evidence="6">
    <location>
        <begin position="1"/>
        <end position="16"/>
    </location>
</feature>
<comment type="caution">
    <text evidence="8">The sequence shown here is derived from an EMBL/GenBank/DDBJ whole genome shotgun (WGS) entry which is preliminary data.</text>
</comment>
<sequence length="213" mass="22838">MRVVIVGGGLAGLALASALEKANVDFILLEARSRIDPQVGASIGLNAAALRILDQLGAAQDIIKHCAPVKLSKVHRSDGSLLMPPAFTFPILTTTVTELQLNIEPTRFGYGAAFLDRHTVLQAIASTIAQKDKIMLNSTVLSIDHTDSGVTVNCGDGSSYHGDVVVGCDGVNSKSSVRREMFRLARKDDAALFPEKEQMSMCKSKEKNTFPEL</sequence>
<proteinExistence type="inferred from homology"/>
<keyword evidence="6" id="KW-0732">Signal</keyword>
<reference evidence="8" key="1">
    <citation type="submission" date="2022-10" db="EMBL/GenBank/DDBJ databases">
        <title>Tapping the CABI collections for fungal endophytes: first genome assemblies for Collariella, Neodidymelliopsis, Ascochyta clinopodiicola, Didymella pomorum, Didymosphaeria variabile, Neocosmospora piperis and Neocucurbitaria cava.</title>
        <authorList>
            <person name="Hill R."/>
        </authorList>
    </citation>
    <scope>NUCLEOTIDE SEQUENCE</scope>
    <source>
        <strain evidence="8">IMI 355082</strain>
    </source>
</reference>
<feature type="domain" description="FAD-binding" evidence="7">
    <location>
        <begin position="2"/>
        <end position="175"/>
    </location>
</feature>
<accession>A0A9W8YS80</accession>
<dbReference type="Pfam" id="PF01494">
    <property type="entry name" value="FAD_binding_3"/>
    <property type="match status" value="1"/>
</dbReference>
<evidence type="ECO:0000256" key="6">
    <source>
        <dbReference type="SAM" id="SignalP"/>
    </source>
</evidence>
<evidence type="ECO:0000256" key="2">
    <source>
        <dbReference type="ARBA" id="ARBA00007992"/>
    </source>
</evidence>
<dbReference type="Proteomes" id="UP001140453">
    <property type="component" value="Unassembled WGS sequence"/>
</dbReference>
<keyword evidence="9" id="KW-1185">Reference proteome</keyword>
<keyword evidence="3" id="KW-0285">Flavoprotein</keyword>
<protein>
    <recommendedName>
        <fullName evidence="7">FAD-binding domain-containing protein</fullName>
    </recommendedName>
</protein>
<feature type="chain" id="PRO_5040750277" description="FAD-binding domain-containing protein" evidence="6">
    <location>
        <begin position="17"/>
        <end position="213"/>
    </location>
</feature>
<dbReference type="AlphaFoldDB" id="A0A9W8YS80"/>
<evidence type="ECO:0000256" key="5">
    <source>
        <dbReference type="ARBA" id="ARBA00023002"/>
    </source>
</evidence>
<dbReference type="PRINTS" id="PR00420">
    <property type="entry name" value="RNGMNOXGNASE"/>
</dbReference>
<dbReference type="SUPFAM" id="SSF51905">
    <property type="entry name" value="FAD/NAD(P)-binding domain"/>
    <property type="match status" value="1"/>
</dbReference>
<dbReference type="PANTHER" id="PTHR47356">
    <property type="entry name" value="FAD-DEPENDENT MONOOXYGENASE ASQG-RELATED"/>
    <property type="match status" value="1"/>
</dbReference>
<keyword evidence="5" id="KW-0560">Oxidoreductase</keyword>
<dbReference type="OrthoDB" id="10029326at2759"/>
<organism evidence="8 9">
    <name type="scientific">Gnomoniopsis smithogilvyi</name>
    <dbReference type="NCBI Taxonomy" id="1191159"/>
    <lineage>
        <taxon>Eukaryota</taxon>
        <taxon>Fungi</taxon>
        <taxon>Dikarya</taxon>
        <taxon>Ascomycota</taxon>
        <taxon>Pezizomycotina</taxon>
        <taxon>Sordariomycetes</taxon>
        <taxon>Sordariomycetidae</taxon>
        <taxon>Diaporthales</taxon>
        <taxon>Gnomoniaceae</taxon>
        <taxon>Gnomoniopsis</taxon>
    </lineage>
</organism>
<dbReference type="GO" id="GO:0071949">
    <property type="term" value="F:FAD binding"/>
    <property type="evidence" value="ECO:0007669"/>
    <property type="project" value="InterPro"/>
</dbReference>
<comment type="similarity">
    <text evidence="2">Belongs to the paxM FAD-dependent monooxygenase family.</text>
</comment>
<dbReference type="PANTHER" id="PTHR47356:SF2">
    <property type="entry name" value="FAD-BINDING DOMAIN-CONTAINING PROTEIN-RELATED"/>
    <property type="match status" value="1"/>
</dbReference>
<dbReference type="Gene3D" id="3.50.50.60">
    <property type="entry name" value="FAD/NAD(P)-binding domain"/>
    <property type="match status" value="1"/>
</dbReference>
<dbReference type="EMBL" id="JAPEVB010000003">
    <property type="protein sequence ID" value="KAJ4390615.1"/>
    <property type="molecule type" value="Genomic_DNA"/>
</dbReference>
<evidence type="ECO:0000259" key="7">
    <source>
        <dbReference type="Pfam" id="PF01494"/>
    </source>
</evidence>
<evidence type="ECO:0000313" key="8">
    <source>
        <dbReference type="EMBL" id="KAJ4390615.1"/>
    </source>
</evidence>